<protein>
    <submittedName>
        <fullName evidence="1">Uncharacterized protein</fullName>
    </submittedName>
</protein>
<accession>A0A7Z8K2I3</accession>
<comment type="caution">
    <text evidence="1">The sequence shown here is derived from an EMBL/GenBank/DDBJ whole genome shotgun (WGS) entry which is preliminary data.</text>
</comment>
<gene>
    <name evidence="1" type="ORF">FA014_02015</name>
</gene>
<sequence>MPATQPPVDIASVFTGPIAAFPDLDGEPAVIRLTLENVSAAGITFDVATNLGAGQPIADTAHAVGAALHRLSHALMAGVAIDLTTPASGGAA</sequence>
<reference evidence="1 2" key="1">
    <citation type="submission" date="2019-05" db="EMBL/GenBank/DDBJ databases">
        <title>Genome sequence of Cellulomonas hominis strain CS1.</title>
        <authorList>
            <person name="Belmont J."/>
            <person name="Maclea K.S."/>
        </authorList>
    </citation>
    <scope>NUCLEOTIDE SEQUENCE [LARGE SCALE GENOMIC DNA]</scope>
    <source>
        <strain evidence="1 2">CS1</strain>
    </source>
</reference>
<proteinExistence type="predicted"/>
<dbReference type="Proteomes" id="UP000308121">
    <property type="component" value="Unassembled WGS sequence"/>
</dbReference>
<name>A0A7Z8K2I3_9CELL</name>
<dbReference type="RefSeq" id="WP_154728044.1">
    <property type="nucleotide sequence ID" value="NZ_SZYE01000006.1"/>
</dbReference>
<organism evidence="1 2">
    <name type="scientific">Cellulomonas hominis</name>
    <dbReference type="NCBI Taxonomy" id="156981"/>
    <lineage>
        <taxon>Bacteria</taxon>
        <taxon>Bacillati</taxon>
        <taxon>Actinomycetota</taxon>
        <taxon>Actinomycetes</taxon>
        <taxon>Micrococcales</taxon>
        <taxon>Cellulomonadaceae</taxon>
        <taxon>Cellulomonas</taxon>
    </lineage>
</organism>
<dbReference type="AlphaFoldDB" id="A0A7Z8K2I3"/>
<evidence type="ECO:0000313" key="1">
    <source>
        <dbReference type="EMBL" id="TKR27156.1"/>
    </source>
</evidence>
<evidence type="ECO:0000313" key="2">
    <source>
        <dbReference type="Proteomes" id="UP000308121"/>
    </source>
</evidence>
<dbReference type="EMBL" id="SZYE01000006">
    <property type="protein sequence ID" value="TKR27156.1"/>
    <property type="molecule type" value="Genomic_DNA"/>
</dbReference>